<dbReference type="RefSeq" id="WP_188178187.1">
    <property type="nucleotide sequence ID" value="NZ_JACVVD010000019.1"/>
</dbReference>
<keyword evidence="3 6" id="KW-0731">Sigma factor</keyword>
<dbReference type="InterPro" id="IPR014284">
    <property type="entry name" value="RNA_pol_sigma-70_dom"/>
</dbReference>
<dbReference type="Pfam" id="PF04542">
    <property type="entry name" value="Sigma70_r2"/>
    <property type="match status" value="1"/>
</dbReference>
<name>A0A926KYR2_9BACL</name>
<dbReference type="AlphaFoldDB" id="A0A926KYR2"/>
<dbReference type="InterPro" id="IPR013325">
    <property type="entry name" value="RNA_pol_sigma_r2"/>
</dbReference>
<keyword evidence="4 6" id="KW-0238">DNA-binding</keyword>
<dbReference type="Gene3D" id="1.10.10.10">
    <property type="entry name" value="Winged helix-like DNA-binding domain superfamily/Winged helix DNA-binding domain"/>
    <property type="match status" value="1"/>
</dbReference>
<evidence type="ECO:0000256" key="6">
    <source>
        <dbReference type="RuleBase" id="RU000716"/>
    </source>
</evidence>
<keyword evidence="2 6" id="KW-0805">Transcription regulation</keyword>
<dbReference type="GO" id="GO:0003677">
    <property type="term" value="F:DNA binding"/>
    <property type="evidence" value="ECO:0007669"/>
    <property type="project" value="UniProtKB-KW"/>
</dbReference>
<dbReference type="InterPro" id="IPR036388">
    <property type="entry name" value="WH-like_DNA-bd_sf"/>
</dbReference>
<evidence type="ECO:0000256" key="1">
    <source>
        <dbReference type="ARBA" id="ARBA00010641"/>
    </source>
</evidence>
<dbReference type="CDD" id="cd06171">
    <property type="entry name" value="Sigma70_r4"/>
    <property type="match status" value="1"/>
</dbReference>
<feature type="domain" description="RNA polymerase sigma factor 70 region 4 type 2" evidence="8">
    <location>
        <begin position="168"/>
        <end position="219"/>
    </location>
</feature>
<dbReference type="NCBIfam" id="TIGR02937">
    <property type="entry name" value="sigma70-ECF"/>
    <property type="match status" value="1"/>
</dbReference>
<evidence type="ECO:0000313" key="9">
    <source>
        <dbReference type="EMBL" id="MBD0384410.1"/>
    </source>
</evidence>
<dbReference type="SUPFAM" id="SSF88946">
    <property type="entry name" value="Sigma2 domain of RNA polymerase sigma factors"/>
    <property type="match status" value="1"/>
</dbReference>
<dbReference type="InterPro" id="IPR000838">
    <property type="entry name" value="RNA_pol_sigma70_ECF_CS"/>
</dbReference>
<proteinExistence type="inferred from homology"/>
<reference evidence="9" key="1">
    <citation type="submission" date="2020-09" db="EMBL/GenBank/DDBJ databases">
        <title>Draft Genome Sequence of Paenibacillus sp. WST5.</title>
        <authorList>
            <person name="Bao Z."/>
        </authorList>
    </citation>
    <scope>NUCLEOTIDE SEQUENCE</scope>
    <source>
        <strain evidence="9">WST5</strain>
    </source>
</reference>
<dbReference type="GO" id="GO:0006352">
    <property type="term" value="P:DNA-templated transcription initiation"/>
    <property type="evidence" value="ECO:0007669"/>
    <property type="project" value="InterPro"/>
</dbReference>
<comment type="caution">
    <text evidence="9">The sequence shown here is derived from an EMBL/GenBank/DDBJ whole genome shotgun (WGS) entry which is preliminary data.</text>
</comment>
<accession>A0A926KYR2</accession>
<comment type="similarity">
    <text evidence="1 6">Belongs to the sigma-70 factor family. ECF subfamily.</text>
</comment>
<evidence type="ECO:0000259" key="7">
    <source>
        <dbReference type="Pfam" id="PF04542"/>
    </source>
</evidence>
<evidence type="ECO:0000313" key="10">
    <source>
        <dbReference type="Proteomes" id="UP000650466"/>
    </source>
</evidence>
<dbReference type="GO" id="GO:0006950">
    <property type="term" value="P:response to stress"/>
    <property type="evidence" value="ECO:0007669"/>
    <property type="project" value="UniProtKB-ARBA"/>
</dbReference>
<feature type="domain" description="RNA polymerase sigma-70 region 2" evidence="7">
    <location>
        <begin position="42"/>
        <end position="106"/>
    </location>
</feature>
<dbReference type="InterPro" id="IPR013324">
    <property type="entry name" value="RNA_pol_sigma_r3/r4-like"/>
</dbReference>
<evidence type="ECO:0000256" key="2">
    <source>
        <dbReference type="ARBA" id="ARBA00023015"/>
    </source>
</evidence>
<dbReference type="EMBL" id="JACVVD010000019">
    <property type="protein sequence ID" value="MBD0384410.1"/>
    <property type="molecule type" value="Genomic_DNA"/>
</dbReference>
<dbReference type="PANTHER" id="PTHR43133:SF8">
    <property type="entry name" value="RNA POLYMERASE SIGMA FACTOR HI_1459-RELATED"/>
    <property type="match status" value="1"/>
</dbReference>
<keyword evidence="10" id="KW-1185">Reference proteome</keyword>
<dbReference type="InterPro" id="IPR039425">
    <property type="entry name" value="RNA_pol_sigma-70-like"/>
</dbReference>
<dbReference type="InterPro" id="IPR013249">
    <property type="entry name" value="RNA_pol_sigma70_r4_t2"/>
</dbReference>
<gene>
    <name evidence="9" type="ORF">ICC18_30685</name>
</gene>
<evidence type="ECO:0000259" key="8">
    <source>
        <dbReference type="Pfam" id="PF08281"/>
    </source>
</evidence>
<dbReference type="InterPro" id="IPR007627">
    <property type="entry name" value="RNA_pol_sigma70_r2"/>
</dbReference>
<dbReference type="SUPFAM" id="SSF88659">
    <property type="entry name" value="Sigma3 and sigma4 domains of RNA polymerase sigma factors"/>
    <property type="match status" value="1"/>
</dbReference>
<evidence type="ECO:0000256" key="4">
    <source>
        <dbReference type="ARBA" id="ARBA00023125"/>
    </source>
</evidence>
<dbReference type="GO" id="GO:0016987">
    <property type="term" value="F:sigma factor activity"/>
    <property type="evidence" value="ECO:0007669"/>
    <property type="project" value="UniProtKB-KW"/>
</dbReference>
<evidence type="ECO:0000256" key="3">
    <source>
        <dbReference type="ARBA" id="ARBA00023082"/>
    </source>
</evidence>
<organism evidence="9 10">
    <name type="scientific">Paenibacillus sedimenti</name>
    <dbReference type="NCBI Taxonomy" id="2770274"/>
    <lineage>
        <taxon>Bacteria</taxon>
        <taxon>Bacillati</taxon>
        <taxon>Bacillota</taxon>
        <taxon>Bacilli</taxon>
        <taxon>Bacillales</taxon>
        <taxon>Paenibacillaceae</taxon>
        <taxon>Paenibacillus</taxon>
    </lineage>
</organism>
<sequence length="590" mass="67254">MGAGRGKQSKIDELSMVNNQALRDQELVERARLGDTEAFGELIHAHRGRARQWAEHVTGDPHLADDVVQEALIRAFLHVGTLADTTRFLPWLHRIVQNQAKMRLRRGGPFRRERPIGGWNEQDSVGGRNVDWENLESILYHLTRTTAMAADKENNPEELLLRKELYETIQVLLHCLNRKERGMFEAYFFRQLSPDEIAALYQTTTGSVHTYLHRSRRKLRQAHVRILLGLPPEKGGAELMHARKIVLTEWPVTSAVLITFIDRIGHMLATLGDQRTMTELMGMSGFAFRFKISDKTTYADGIYIFDWRQTLSTLFKELGYKVSILCGQLSQAAIPLLAASERFPVVLPIEEAVLPFIRKYVDKGKPVLYFDTLATLPHVHEWALIYGYDDNKREVYVTDIMRPEGKTLSYEDLAENPLRFLAGIDEKIEVKNESKVERALRQLRFAVRYARTGCDYWPSTVYLSYTSGLAAYDRWIGYMNSPTVLPNRYGMGQLAAVYAEAKRYAAKFLLTIPLTGEAMRLVLLASEAYVQAAAELEIVSNKVPFMRSSALLSPETKNECAKLLEKAKEFETAGIGYLENALSTWDREEK</sequence>
<dbReference type="PANTHER" id="PTHR43133">
    <property type="entry name" value="RNA POLYMERASE ECF-TYPE SIGMA FACTO"/>
    <property type="match status" value="1"/>
</dbReference>
<dbReference type="PROSITE" id="PS01063">
    <property type="entry name" value="SIGMA70_ECF"/>
    <property type="match status" value="1"/>
</dbReference>
<dbReference type="Pfam" id="PF08281">
    <property type="entry name" value="Sigma70_r4_2"/>
    <property type="match status" value="1"/>
</dbReference>
<protein>
    <recommendedName>
        <fullName evidence="6">RNA polymerase sigma factor</fullName>
    </recommendedName>
</protein>
<dbReference type="Gene3D" id="1.10.1740.10">
    <property type="match status" value="1"/>
</dbReference>
<keyword evidence="5 6" id="KW-0804">Transcription</keyword>
<dbReference type="Proteomes" id="UP000650466">
    <property type="component" value="Unassembled WGS sequence"/>
</dbReference>
<evidence type="ECO:0000256" key="5">
    <source>
        <dbReference type="ARBA" id="ARBA00023163"/>
    </source>
</evidence>